<dbReference type="GO" id="GO:0042393">
    <property type="term" value="F:histone binding"/>
    <property type="evidence" value="ECO:0007669"/>
    <property type="project" value="UniProtKB-ARBA"/>
</dbReference>
<feature type="compositionally biased region" description="Polar residues" evidence="10">
    <location>
        <begin position="434"/>
        <end position="444"/>
    </location>
</feature>
<evidence type="ECO:0000256" key="2">
    <source>
        <dbReference type="ARBA" id="ARBA00004286"/>
    </source>
</evidence>
<feature type="compositionally biased region" description="Acidic residues" evidence="10">
    <location>
        <begin position="125"/>
        <end position="145"/>
    </location>
</feature>
<evidence type="ECO:0000259" key="11">
    <source>
        <dbReference type="SMART" id="SM00382"/>
    </source>
</evidence>
<evidence type="ECO:0000256" key="5">
    <source>
        <dbReference type="ARBA" id="ARBA00022741"/>
    </source>
</evidence>
<dbReference type="FunFam" id="3.40.50.300:FF:001218">
    <property type="entry name" value="AAA family ATPase, putative"/>
    <property type="match status" value="1"/>
</dbReference>
<protein>
    <submittedName>
        <fullName evidence="12">Similar to Uncharacterized AAA domain-containing protein C31G5.19 acc. no. O14114</fullName>
    </submittedName>
</protein>
<evidence type="ECO:0000256" key="6">
    <source>
        <dbReference type="ARBA" id="ARBA00022801"/>
    </source>
</evidence>
<dbReference type="GO" id="GO:0005634">
    <property type="term" value="C:nucleus"/>
    <property type="evidence" value="ECO:0007669"/>
    <property type="project" value="UniProtKB-SubCell"/>
</dbReference>
<dbReference type="PROSITE" id="PS00674">
    <property type="entry name" value="AAA"/>
    <property type="match status" value="1"/>
</dbReference>
<dbReference type="PANTHER" id="PTHR23069">
    <property type="entry name" value="AAA DOMAIN-CONTAINING"/>
    <property type="match status" value="1"/>
</dbReference>
<dbReference type="SUPFAM" id="SSF52540">
    <property type="entry name" value="P-loop containing nucleoside triphosphate hydrolases"/>
    <property type="match status" value="2"/>
</dbReference>
<evidence type="ECO:0000256" key="4">
    <source>
        <dbReference type="ARBA" id="ARBA00022454"/>
    </source>
</evidence>
<feature type="compositionally biased region" description="Basic residues" evidence="10">
    <location>
        <begin position="37"/>
        <end position="67"/>
    </location>
</feature>
<feature type="compositionally biased region" description="Polar residues" evidence="10">
    <location>
        <begin position="176"/>
        <end position="186"/>
    </location>
</feature>
<keyword evidence="4" id="KW-0158">Chromosome</keyword>
<dbReference type="InterPro" id="IPR003959">
    <property type="entry name" value="ATPase_AAA_core"/>
</dbReference>
<gene>
    <name evidence="12" type="ORF">PCON_09268</name>
</gene>
<dbReference type="OrthoDB" id="5421at2759"/>
<feature type="region of interest" description="Disordered" evidence="10">
    <location>
        <begin position="1377"/>
        <end position="1460"/>
    </location>
</feature>
<dbReference type="Gene3D" id="3.40.50.300">
    <property type="entry name" value="P-loop containing nucleotide triphosphate hydrolases"/>
    <property type="match status" value="2"/>
</dbReference>
<evidence type="ECO:0000313" key="12">
    <source>
        <dbReference type="EMBL" id="CCX09675.1"/>
    </source>
</evidence>
<feature type="compositionally biased region" description="Basic residues" evidence="10">
    <location>
        <begin position="398"/>
        <end position="407"/>
    </location>
</feature>
<dbReference type="FunFam" id="1.10.8.60:FF:000016">
    <property type="entry name" value="ATPase family AAA domain-containing protein 2B"/>
    <property type="match status" value="1"/>
</dbReference>
<dbReference type="CDD" id="cd05491">
    <property type="entry name" value="Bromo_TBP7_like"/>
    <property type="match status" value="1"/>
</dbReference>
<name>U4L2T8_PYROM</name>
<dbReference type="GO" id="GO:0000785">
    <property type="term" value="C:chromatin"/>
    <property type="evidence" value="ECO:0007669"/>
    <property type="project" value="UniProtKB-ARBA"/>
</dbReference>
<keyword evidence="8" id="KW-0103">Bromodomain</keyword>
<keyword evidence="7" id="KW-0067">ATP-binding</keyword>
<accession>U4L2T8</accession>
<feature type="compositionally biased region" description="Polar residues" evidence="10">
    <location>
        <begin position="1444"/>
        <end position="1456"/>
    </location>
</feature>
<evidence type="ECO:0000256" key="1">
    <source>
        <dbReference type="ARBA" id="ARBA00004123"/>
    </source>
</evidence>
<feature type="region of interest" description="Disordered" evidence="10">
    <location>
        <begin position="587"/>
        <end position="620"/>
    </location>
</feature>
<dbReference type="GO" id="GO:0006334">
    <property type="term" value="P:nucleosome assembly"/>
    <property type="evidence" value="ECO:0007669"/>
    <property type="project" value="TreeGrafter"/>
</dbReference>
<proteinExistence type="inferred from homology"/>
<dbReference type="SUPFAM" id="SSF47370">
    <property type="entry name" value="Bromodomain"/>
    <property type="match status" value="1"/>
</dbReference>
<feature type="compositionally biased region" description="Acidic residues" evidence="10">
    <location>
        <begin position="413"/>
        <end position="428"/>
    </location>
</feature>
<feature type="compositionally biased region" description="Acidic residues" evidence="10">
    <location>
        <begin position="473"/>
        <end position="487"/>
    </location>
</feature>
<feature type="compositionally biased region" description="Polar residues" evidence="10">
    <location>
        <begin position="295"/>
        <end position="305"/>
    </location>
</feature>
<feature type="compositionally biased region" description="Polar residues" evidence="10">
    <location>
        <begin position="255"/>
        <end position="271"/>
    </location>
</feature>
<feature type="domain" description="AAA+ ATPase" evidence="11">
    <location>
        <begin position="1009"/>
        <end position="1143"/>
    </location>
</feature>
<evidence type="ECO:0000256" key="10">
    <source>
        <dbReference type="SAM" id="MobiDB-lite"/>
    </source>
</evidence>
<feature type="compositionally biased region" description="Gly residues" evidence="10">
    <location>
        <begin position="602"/>
        <end position="611"/>
    </location>
</feature>
<dbReference type="GO" id="GO:0005524">
    <property type="term" value="F:ATP binding"/>
    <property type="evidence" value="ECO:0007669"/>
    <property type="project" value="UniProtKB-KW"/>
</dbReference>
<feature type="region of interest" description="Disordered" evidence="10">
    <location>
        <begin position="1"/>
        <end position="519"/>
    </location>
</feature>
<dbReference type="InterPro" id="IPR003593">
    <property type="entry name" value="AAA+_ATPase"/>
</dbReference>
<dbReference type="Pfam" id="PF00004">
    <property type="entry name" value="AAA"/>
    <property type="match status" value="2"/>
</dbReference>
<feature type="compositionally biased region" description="Low complexity" evidence="10">
    <location>
        <begin position="1404"/>
        <end position="1436"/>
    </location>
</feature>
<feature type="region of interest" description="Disordered" evidence="10">
    <location>
        <begin position="1679"/>
        <end position="1730"/>
    </location>
</feature>
<organism evidence="12 13">
    <name type="scientific">Pyronema omphalodes (strain CBS 100304)</name>
    <name type="common">Pyronema confluens</name>
    <dbReference type="NCBI Taxonomy" id="1076935"/>
    <lineage>
        <taxon>Eukaryota</taxon>
        <taxon>Fungi</taxon>
        <taxon>Dikarya</taxon>
        <taxon>Ascomycota</taxon>
        <taxon>Pezizomycotina</taxon>
        <taxon>Pezizomycetes</taxon>
        <taxon>Pezizales</taxon>
        <taxon>Pyronemataceae</taxon>
        <taxon>Pyronema</taxon>
    </lineage>
</organism>
<dbReference type="PANTHER" id="PTHR23069:SF0">
    <property type="entry name" value="TAT-BINDING HOMOLOG 7"/>
    <property type="match status" value="1"/>
</dbReference>
<dbReference type="GO" id="GO:0006337">
    <property type="term" value="P:nucleosome disassembly"/>
    <property type="evidence" value="ECO:0007669"/>
    <property type="project" value="TreeGrafter"/>
</dbReference>
<comment type="similarity">
    <text evidence="3">Belongs to the AAA ATPase family.</text>
</comment>
<dbReference type="GO" id="GO:0003682">
    <property type="term" value="F:chromatin binding"/>
    <property type="evidence" value="ECO:0007669"/>
    <property type="project" value="TreeGrafter"/>
</dbReference>
<dbReference type="SMART" id="SM00382">
    <property type="entry name" value="AAA"/>
    <property type="match status" value="2"/>
</dbReference>
<feature type="region of interest" description="Disordered" evidence="10">
    <location>
        <begin position="1165"/>
        <end position="1202"/>
    </location>
</feature>
<keyword evidence="13" id="KW-1185">Reference proteome</keyword>
<feature type="compositionally biased region" description="Polar residues" evidence="10">
    <location>
        <begin position="199"/>
        <end position="209"/>
    </location>
</feature>
<dbReference type="Gene3D" id="1.10.8.60">
    <property type="match status" value="1"/>
</dbReference>
<comment type="subcellular location">
    <subcellularLocation>
        <location evidence="2">Chromosome</location>
    </subcellularLocation>
    <subcellularLocation>
        <location evidence="1">Nucleus</location>
    </subcellularLocation>
</comment>
<reference evidence="12 13" key="1">
    <citation type="journal article" date="2013" name="PLoS Genet.">
        <title>The genome and development-dependent transcriptomes of Pyronema confluens: a window into fungal evolution.</title>
        <authorList>
            <person name="Traeger S."/>
            <person name="Altegoer F."/>
            <person name="Freitag M."/>
            <person name="Gabaldon T."/>
            <person name="Kempken F."/>
            <person name="Kumar A."/>
            <person name="Marcet-Houben M."/>
            <person name="Poggeler S."/>
            <person name="Stajich J.E."/>
            <person name="Nowrousian M."/>
        </authorList>
    </citation>
    <scope>NUCLEOTIDE SEQUENCE [LARGE SCALE GENOMIC DNA]</scope>
    <source>
        <strain evidence="13">CBS 100304</strain>
        <tissue evidence="12">Vegetative mycelium</tissue>
    </source>
</reference>
<feature type="compositionally biased region" description="Polar residues" evidence="10">
    <location>
        <begin position="369"/>
        <end position="380"/>
    </location>
</feature>
<keyword evidence="9" id="KW-0539">Nucleus</keyword>
<feature type="compositionally biased region" description="Basic residues" evidence="10">
    <location>
        <begin position="107"/>
        <end position="116"/>
    </location>
</feature>
<dbReference type="eggNOG" id="KOG0732">
    <property type="taxonomic scope" value="Eukaryota"/>
</dbReference>
<feature type="compositionally biased region" description="Basic and acidic residues" evidence="10">
    <location>
        <begin position="1383"/>
        <end position="1395"/>
    </location>
</feature>
<keyword evidence="5" id="KW-0547">Nucleotide-binding</keyword>
<dbReference type="STRING" id="1076935.U4L2T8"/>
<dbReference type="GO" id="GO:0045815">
    <property type="term" value="P:transcription initiation-coupled chromatin remodeling"/>
    <property type="evidence" value="ECO:0007669"/>
    <property type="project" value="TreeGrafter"/>
</dbReference>
<dbReference type="Proteomes" id="UP000018144">
    <property type="component" value="Unassembled WGS sequence"/>
</dbReference>
<dbReference type="InterPro" id="IPR036427">
    <property type="entry name" value="Bromodomain-like_sf"/>
</dbReference>
<dbReference type="Pfam" id="PF17862">
    <property type="entry name" value="AAA_lid_3"/>
    <property type="match status" value="1"/>
</dbReference>
<dbReference type="OMA" id="PDLENWF"/>
<evidence type="ECO:0000313" key="13">
    <source>
        <dbReference type="Proteomes" id="UP000018144"/>
    </source>
</evidence>
<evidence type="ECO:0000256" key="3">
    <source>
        <dbReference type="ARBA" id="ARBA00006914"/>
    </source>
</evidence>
<dbReference type="InterPro" id="IPR027417">
    <property type="entry name" value="P-loop_NTPase"/>
</dbReference>
<evidence type="ECO:0000256" key="8">
    <source>
        <dbReference type="ARBA" id="ARBA00023117"/>
    </source>
</evidence>
<dbReference type="EMBL" id="HF935486">
    <property type="protein sequence ID" value="CCX09675.1"/>
    <property type="molecule type" value="Genomic_DNA"/>
</dbReference>
<dbReference type="CDD" id="cd00009">
    <property type="entry name" value="AAA"/>
    <property type="match status" value="1"/>
</dbReference>
<feature type="domain" description="AAA+ ATPase" evidence="11">
    <location>
        <begin position="703"/>
        <end position="845"/>
    </location>
</feature>
<keyword evidence="6" id="KW-0378">Hydrolase</keyword>
<dbReference type="InterPro" id="IPR041569">
    <property type="entry name" value="AAA_lid_3"/>
</dbReference>
<evidence type="ECO:0000256" key="7">
    <source>
        <dbReference type="ARBA" id="ARBA00022840"/>
    </source>
</evidence>
<dbReference type="GO" id="GO:0016887">
    <property type="term" value="F:ATP hydrolysis activity"/>
    <property type="evidence" value="ECO:0007669"/>
    <property type="project" value="InterPro"/>
</dbReference>
<feature type="compositionally biased region" description="Acidic residues" evidence="10">
    <location>
        <begin position="71"/>
        <end position="102"/>
    </location>
</feature>
<sequence length="1730" mass="192084">MGRINLNKDMPLEYLIKSDSEDEDYDDKADRASKTTSPRKKAVSKKGGKSTKKGKKTTSQKKPRRRNKEYSDDDDDDISDSDDEDSDIVYDDEEEEEEEEEVEIGKHGRPLRRAVKQKAATYIEEATDDDDDAEKDDIESSGDDEKETRRRLAAAKTLPPKGGSRVIKLKYGGRTVATTVASQELETQPPVPTNRRVTRASSATPSQRPTAGGKGPLTNPGTGPGRSKARQVSAEPSRRSSRLTHTDEPLARLSKSGNAEITNLPQPSIQIPESPAQEPTKQVVDVSVIEELPEPNSSSADISNGNHKDTVDQEATGSQQEGDEQGEVHETPTETVAPRQSPRDDTGHEADEEEDESPSKRTRARSSHRLSTTSPRNTRSAMDAPSSAEKPKQPEGRRLRRAAKTNSRKAASDDEDYNEEGEGDEQSDDSMSSAHASPTKSASKAQDLEDGEDGEYSDTRRSPRKRTRGSASEDVESQAEIAAELEDLQPSPKRLRRGGRRAQFSGGESNTAAEPRLRRRTQAIDYRLLRPELGHFNEDVDTGASTPSRRKNGAPLAPAKSYWDSNGPFGGGDVVPFFNRGLAAAIDSDSSDDEATRRRGRGGASGFGGTVGMTPSGGHAPGLLAPIGQTHSTDPMQAGAPANLGKITKPGKTALADADPLGVSPDVTFAEVGGLDDRIQQLKEMVMLPLMYPEIFKAKKVTPPRGVLFHGPPGTGKTLLARAVASSFTDANGKKVTFYMRKGADCLSKWVGEAERQLRLLFDEARANQPSIIFFDEIDGLAPVRSSKQDQIHASIVSTLLALMDGMDGRGQVVVIGATNRPDSVDPALRRPGRFDREFYFPLPTTEARRSIINIHTKGWEPPLSDAFKDKLAVLTKGYGGADLRALCTESALNAMQRTYPQIYATTEKLKVDPTSVKVTARDFMISLKKMTPSSQRSAASNAAALPEKIKPLLEKQLESIKSKLQKIFTESKPLTALEEAQYENDLSDSEAGFEREEMMEEFTRDRVYRPRLLIHGRSGMGQMHLARAVLHFMESVHVQSFDLGTLQNDSTRNVETTIVQLFTEVNRHKPSVIFIPDVDTWYNTIGEYARVTFQGYLNSLLETDRVLLFGITSTPLEEIDQGLVENLFGYKSQDRFELKTPGKQDRHNFFDRLFERIRKSPRDFPQDIQNRKKRKLPELERASPPPEYVPTQEELRERKKKDRQIRNHIKFRLHNLMENLKQKYRRFKKPVIDHEIIARILEASGDDNATVVPDVGQDSVDHQRYRPTFDEDGVIHVEDLRTGKVYYNMDLDIIEERFSNGYYITPQQFLFDLECIAHDAKMSTDKENQRKAREMLTNAEVYIAEIEADAGFVAQYQDLFNREAAKKREAYKQAAQARKKKATDENTEKQKKITEAGNTGAADIGDVSNISGGSNGSRVSGGTATGPVAAGGEVVRANEEDTSLASTEPSQQSDIPTLMRPPPISSQVINMNEAGFNSISNTHISVPLGTIAVTRNSAVTTDATSVSIYQPSPSQPSQPSIDLSPLWRLPSAQQQDSTPSDFGSTQRMATNSTPDDSLSRNNHTIINPDSSPLFQSPPNPTHYAVLNAEQWNLVYSASRARNLQQKMARETEGWTVEQLLMVNAECMEKVWIGREMWDRDELMKLVEDTFMEVAKTIQGHYEEARVLLQRLEEIVEESRKEEMNMDVDEREGSVPGGSEGRQGSVPKRKSPEPERSRKRVKLSNKSECR</sequence>
<dbReference type="InterPro" id="IPR003960">
    <property type="entry name" value="ATPase_AAA_CS"/>
</dbReference>
<dbReference type="InterPro" id="IPR045199">
    <property type="entry name" value="ATAD2-like"/>
</dbReference>
<dbReference type="FunFam" id="3.40.50.300:FF:000061">
    <property type="entry name" value="ATPase family, AAA domain-containing 2"/>
    <property type="match status" value="1"/>
</dbReference>
<feature type="region of interest" description="Disordered" evidence="10">
    <location>
        <begin position="1532"/>
        <end position="1581"/>
    </location>
</feature>
<evidence type="ECO:0000256" key="9">
    <source>
        <dbReference type="ARBA" id="ARBA00023242"/>
    </source>
</evidence>
<feature type="compositionally biased region" description="Polar residues" evidence="10">
    <location>
        <begin position="1532"/>
        <end position="1575"/>
    </location>
</feature>
<dbReference type="GO" id="GO:0140674">
    <property type="term" value="F:ATP-dependent histone chaperone activity"/>
    <property type="evidence" value="ECO:0007669"/>
    <property type="project" value="UniProtKB-ARBA"/>
</dbReference>
<feature type="region of interest" description="Disordered" evidence="10">
    <location>
        <begin position="537"/>
        <end position="563"/>
    </location>
</feature>